<organism evidence="1">
    <name type="scientific">Aeromonas hydrophila</name>
    <dbReference type="NCBI Taxonomy" id="644"/>
    <lineage>
        <taxon>Bacteria</taxon>
        <taxon>Pseudomonadati</taxon>
        <taxon>Pseudomonadota</taxon>
        <taxon>Gammaproteobacteria</taxon>
        <taxon>Aeromonadales</taxon>
        <taxon>Aeromonadaceae</taxon>
        <taxon>Aeromonas</taxon>
    </lineage>
</organism>
<evidence type="ECO:0000313" key="1">
    <source>
        <dbReference type="EMBL" id="MBC8673905.1"/>
    </source>
</evidence>
<sequence>MAVLQEANLVTQIGNGDGYTGAWGKANVITKVGMAVRSCWPRAMRT</sequence>
<proteinExistence type="predicted"/>
<gene>
    <name evidence="1" type="ORF">H2136_06295</name>
</gene>
<dbReference type="InterPro" id="IPR011509">
    <property type="entry name" value="RtxA_toxin"/>
</dbReference>
<accession>A0A926FN83</accession>
<reference evidence="1" key="1">
    <citation type="submission" date="2020-07" db="EMBL/GenBank/DDBJ databases">
        <title>Carbapenem Resistant Aeromonas hydrophila Carrying blacphA7 Isolated from Two Solid Organ Transplant Patients.</title>
        <authorList>
            <person name="Hilt E."/>
            <person name="Fitzwater S.P."/>
            <person name="Ward K."/>
            <person name="De St Maurice A."/>
            <person name="Chandrasekaran S."/>
            <person name="Garner O.B."/>
            <person name="Yang S."/>
        </authorList>
    </citation>
    <scope>NUCLEOTIDE SEQUENCE</scope>
    <source>
        <strain evidence="1">B-1</strain>
    </source>
</reference>
<comment type="caution">
    <text evidence="1">The sequence shown here is derived from an EMBL/GenBank/DDBJ whole genome shotgun (WGS) entry which is preliminary data.</text>
</comment>
<dbReference type="EMBL" id="JACLAN010000002">
    <property type="protein sequence ID" value="MBC8673905.1"/>
    <property type="molecule type" value="Genomic_DNA"/>
</dbReference>
<name>A0A926FN83_AERHY</name>
<dbReference type="AlphaFoldDB" id="A0A926FN83"/>
<protein>
    <submittedName>
        <fullName evidence="1">Uncharacterized protein</fullName>
    </submittedName>
</protein>
<dbReference type="Pfam" id="PF07634">
    <property type="entry name" value="RtxA"/>
    <property type="match status" value="2"/>
</dbReference>